<keyword evidence="3" id="KW-1185">Reference proteome</keyword>
<dbReference type="PROSITE" id="PS50995">
    <property type="entry name" value="HTH_MARR_2"/>
    <property type="match status" value="1"/>
</dbReference>
<dbReference type="Proteomes" id="UP000578688">
    <property type="component" value="Unassembled WGS sequence"/>
</dbReference>
<evidence type="ECO:0000313" key="3">
    <source>
        <dbReference type="Proteomes" id="UP000578688"/>
    </source>
</evidence>
<evidence type="ECO:0000313" key="2">
    <source>
        <dbReference type="EMBL" id="NYH73414.1"/>
    </source>
</evidence>
<dbReference type="PRINTS" id="PR00598">
    <property type="entry name" value="HTHMARR"/>
</dbReference>
<comment type="caution">
    <text evidence="2">The sequence shown here is derived from an EMBL/GenBank/DDBJ whole genome shotgun (WGS) entry which is preliminary data.</text>
</comment>
<proteinExistence type="predicted"/>
<dbReference type="InterPro" id="IPR000835">
    <property type="entry name" value="HTH_MarR-typ"/>
</dbReference>
<evidence type="ECO:0000259" key="1">
    <source>
        <dbReference type="PROSITE" id="PS50995"/>
    </source>
</evidence>
<dbReference type="GO" id="GO:0003700">
    <property type="term" value="F:DNA-binding transcription factor activity"/>
    <property type="evidence" value="ECO:0007669"/>
    <property type="project" value="InterPro"/>
</dbReference>
<name>A0A7Z0BPZ9_9GAMM</name>
<protein>
    <submittedName>
        <fullName evidence="2">DNA-binding MarR family transcriptional regulator</fullName>
    </submittedName>
</protein>
<dbReference type="SUPFAM" id="SSF46785">
    <property type="entry name" value="Winged helix' DNA-binding domain"/>
    <property type="match status" value="1"/>
</dbReference>
<dbReference type="AlphaFoldDB" id="A0A7Z0BPZ9"/>
<dbReference type="Pfam" id="PF12802">
    <property type="entry name" value="MarR_2"/>
    <property type="match status" value="1"/>
</dbReference>
<dbReference type="GO" id="GO:0006950">
    <property type="term" value="P:response to stress"/>
    <property type="evidence" value="ECO:0007669"/>
    <property type="project" value="TreeGrafter"/>
</dbReference>
<reference evidence="2 3" key="1">
    <citation type="submission" date="2020-07" db="EMBL/GenBank/DDBJ databases">
        <title>Genomic analyses of the natural microbiome of Caenorhabditis elegans.</title>
        <authorList>
            <person name="Samuel B."/>
        </authorList>
    </citation>
    <scope>NUCLEOTIDE SEQUENCE [LARGE SCALE GENOMIC DNA]</scope>
    <source>
        <strain evidence="2 3">BIGb0408</strain>
    </source>
</reference>
<dbReference type="Gene3D" id="1.10.10.10">
    <property type="entry name" value="Winged helix-like DNA-binding domain superfamily/Winged helix DNA-binding domain"/>
    <property type="match status" value="1"/>
</dbReference>
<organism evidence="2 3">
    <name type="scientific">Phytopseudomonas flavescens</name>
    <dbReference type="NCBI Taxonomy" id="29435"/>
    <lineage>
        <taxon>Bacteria</taxon>
        <taxon>Pseudomonadati</taxon>
        <taxon>Pseudomonadota</taxon>
        <taxon>Gammaproteobacteria</taxon>
        <taxon>Pseudomonadales</taxon>
        <taxon>Pseudomonadaceae</taxon>
        <taxon>Phytopseudomonas</taxon>
    </lineage>
</organism>
<sequence>MHSMLPTECLCTRLRRASRGVSKLYDDALSGVGLNVAQYSLLRHLQRLGQPSITDLADAMGLERSTLGRNLRVLEGRGLVMLQGGVDQRNRLVALSESGEQLLAQALGAWQTAQLQLQQRLPPQHMEALDELLASLD</sequence>
<dbReference type="GO" id="GO:0003677">
    <property type="term" value="F:DNA binding"/>
    <property type="evidence" value="ECO:0007669"/>
    <property type="project" value="UniProtKB-KW"/>
</dbReference>
<dbReference type="InterPro" id="IPR036390">
    <property type="entry name" value="WH_DNA-bd_sf"/>
</dbReference>
<dbReference type="InterPro" id="IPR036388">
    <property type="entry name" value="WH-like_DNA-bd_sf"/>
</dbReference>
<dbReference type="PANTHER" id="PTHR33164">
    <property type="entry name" value="TRANSCRIPTIONAL REGULATOR, MARR FAMILY"/>
    <property type="match status" value="1"/>
</dbReference>
<feature type="domain" description="HTH marR-type" evidence="1">
    <location>
        <begin position="7"/>
        <end position="137"/>
    </location>
</feature>
<keyword evidence="2" id="KW-0238">DNA-binding</keyword>
<dbReference type="InterPro" id="IPR039422">
    <property type="entry name" value="MarR/SlyA-like"/>
</dbReference>
<accession>A0A7Z0BPZ9</accession>
<gene>
    <name evidence="2" type="ORF">FHR27_002024</name>
</gene>
<dbReference type="EMBL" id="JACBYV010000001">
    <property type="protein sequence ID" value="NYH73414.1"/>
    <property type="molecule type" value="Genomic_DNA"/>
</dbReference>
<dbReference type="PANTHER" id="PTHR33164:SF105">
    <property type="entry name" value="TRANSCRIPTIONAL REPRESSOR PROTEIN-RELATED"/>
    <property type="match status" value="1"/>
</dbReference>
<dbReference type="SMART" id="SM00347">
    <property type="entry name" value="HTH_MARR"/>
    <property type="match status" value="1"/>
</dbReference>